<dbReference type="Proteomes" id="UP001069090">
    <property type="component" value="Unassembled WGS sequence"/>
</dbReference>
<dbReference type="EMBL" id="JAPTGG010000010">
    <property type="protein sequence ID" value="MCZ0866103.1"/>
    <property type="molecule type" value="Genomic_DNA"/>
</dbReference>
<feature type="region of interest" description="Disordered" evidence="1">
    <location>
        <begin position="623"/>
        <end position="669"/>
    </location>
</feature>
<evidence type="ECO:0000313" key="3">
    <source>
        <dbReference type="Proteomes" id="UP001069090"/>
    </source>
</evidence>
<keyword evidence="3" id="KW-1185">Reference proteome</keyword>
<sequence length="821" mass="89011">MADFGFTSKNQTKNQAKIVAIDSAYMQARLPAVFVDIKERAQQSCMPLLQALFDHVDDALFEMADKADSNAAQNMYFESMREVRLKRRGMELLFLKTIDEAFFAAVSGNSSAADQEEVPASELSLVEHDQLEELMASSSLVSKAEKNFVEPLALIMARLNALLGEQPTLTAASNPLGPAVICKAFMAACESLDTDINTKLVLFKLFDRYVIAGLGSVYSACNAHLASSGVLADANAANLVSGASKGATPQDSASAVFANLQALLKAAPHASASQQAVGLQAAGDAPQIPRDSLMALLQLVQQQAAQSAENSAAQLDIQQALNSLCMERMPGQALSIGQVDDDTINLVSMLFQFVLEDRNLAAPIKTQLSRMQIPIVRIAMQDKSFFSRGGHPARKLLNAMATAALGWEEPQQLDRDPLYKKIGAIVDQLLEDYDNNAELFDDILSDFNAFLELERRRASLIEQRTLDAEDGKAKSELARAAVKQLLQEKLQGVDLPPAVMSLLQDAWSNVLFLINLKEGQASHDWTEAVQVVDDLLWSVSPMDTGADRKRLLQLIPSLLNALRKGLTQVAFNPFEMNRLFDELENIHLAQLKQPLAAAAQTIPTLSEPLEQHDEQLISATNEPAPEAKPEAKIDSTAAQPQNQQPAQPAALEPVAAQASPQPPKEELAQAAGEQTLDQLLEGRKQPAANASADELLAELEELDELEGFGEDSDSSQPLPAISPEQAPSNHRVDQLAVGSWLEMLQDDGSKLRCRLAAIIRGTGKYIFVNRAGIKVAEHTRASLGQAVDEGDVSLLDDGLLFDRALESVIGNLREMKSQSAS</sequence>
<accession>A0A9J6RPR4</accession>
<proteinExistence type="predicted"/>
<dbReference type="RefSeq" id="WP_268905131.1">
    <property type="nucleotide sequence ID" value="NZ_JAPTGG010000010.1"/>
</dbReference>
<feature type="compositionally biased region" description="Low complexity" evidence="1">
    <location>
        <begin position="637"/>
        <end position="659"/>
    </location>
</feature>
<comment type="caution">
    <text evidence="2">The sequence shown here is derived from an EMBL/GenBank/DDBJ whole genome shotgun (WGS) entry which is preliminary data.</text>
</comment>
<protein>
    <submittedName>
        <fullName evidence="2">DUF1631 domain-containing protein</fullName>
    </submittedName>
</protein>
<dbReference type="AlphaFoldDB" id="A0A9J6RPR4"/>
<dbReference type="Pfam" id="PF07793">
    <property type="entry name" value="DUF1631"/>
    <property type="match status" value="1"/>
</dbReference>
<name>A0A9J6RPR4_9GAMM</name>
<evidence type="ECO:0000313" key="2">
    <source>
        <dbReference type="EMBL" id="MCZ0866103.1"/>
    </source>
</evidence>
<gene>
    <name evidence="2" type="ORF">O0V09_12895</name>
</gene>
<evidence type="ECO:0000256" key="1">
    <source>
        <dbReference type="SAM" id="MobiDB-lite"/>
    </source>
</evidence>
<organism evidence="2 3">
    <name type="scientific">Dasania phycosphaerae</name>
    <dbReference type="NCBI Taxonomy" id="2950436"/>
    <lineage>
        <taxon>Bacteria</taxon>
        <taxon>Pseudomonadati</taxon>
        <taxon>Pseudomonadota</taxon>
        <taxon>Gammaproteobacteria</taxon>
        <taxon>Cellvibrionales</taxon>
        <taxon>Spongiibacteraceae</taxon>
        <taxon>Dasania</taxon>
    </lineage>
</organism>
<dbReference type="InterPro" id="IPR012434">
    <property type="entry name" value="DUF1631"/>
</dbReference>
<feature type="region of interest" description="Disordered" evidence="1">
    <location>
        <begin position="706"/>
        <end position="731"/>
    </location>
</feature>
<reference evidence="2 3" key="1">
    <citation type="submission" date="2022-12" db="EMBL/GenBank/DDBJ databases">
        <title>Dasania phycosphaerae sp. nov., isolated from particulate material of the south coast of Korea.</title>
        <authorList>
            <person name="Jiang Y."/>
        </authorList>
    </citation>
    <scope>NUCLEOTIDE SEQUENCE [LARGE SCALE GENOMIC DNA]</scope>
    <source>
        <strain evidence="2 3">GY-19</strain>
    </source>
</reference>